<dbReference type="GO" id="GO:0016987">
    <property type="term" value="F:sigma factor activity"/>
    <property type="evidence" value="ECO:0007669"/>
    <property type="project" value="UniProtKB-KW"/>
</dbReference>
<dbReference type="InterPro" id="IPR013324">
    <property type="entry name" value="RNA_pol_sigma_r3/r4-like"/>
</dbReference>
<dbReference type="Gene3D" id="1.10.1740.10">
    <property type="match status" value="1"/>
</dbReference>
<keyword evidence="9" id="KW-1185">Reference proteome</keyword>
<name>A0A518HEC4_9BACT</name>
<geneLocation type="plasmid" evidence="9">
    <name>pelp_1</name>
</geneLocation>
<keyword evidence="3" id="KW-0731">Sigma factor</keyword>
<reference evidence="8 9" key="1">
    <citation type="submission" date="2019-02" db="EMBL/GenBank/DDBJ databases">
        <title>Deep-cultivation of Planctomycetes and their phenomic and genomic characterization uncovers novel biology.</title>
        <authorList>
            <person name="Wiegand S."/>
            <person name="Jogler M."/>
            <person name="Boedeker C."/>
            <person name="Pinto D."/>
            <person name="Vollmers J."/>
            <person name="Rivas-Marin E."/>
            <person name="Kohn T."/>
            <person name="Peeters S.H."/>
            <person name="Heuer A."/>
            <person name="Rast P."/>
            <person name="Oberbeckmann S."/>
            <person name="Bunk B."/>
            <person name="Jeske O."/>
            <person name="Meyerdierks A."/>
            <person name="Storesund J.E."/>
            <person name="Kallscheuer N."/>
            <person name="Luecker S."/>
            <person name="Lage O.M."/>
            <person name="Pohl T."/>
            <person name="Merkel B.J."/>
            <person name="Hornburger P."/>
            <person name="Mueller R.-W."/>
            <person name="Bruemmer F."/>
            <person name="Labrenz M."/>
            <person name="Spormann A.M."/>
            <person name="Op den Camp H."/>
            <person name="Overmann J."/>
            <person name="Amann R."/>
            <person name="Jetten M.S.M."/>
            <person name="Mascher T."/>
            <person name="Medema M.H."/>
            <person name="Devos D.P."/>
            <person name="Kaster A.-K."/>
            <person name="Ovreas L."/>
            <person name="Rohde M."/>
            <person name="Galperin M.Y."/>
            <person name="Jogler C."/>
        </authorList>
    </citation>
    <scope>NUCLEOTIDE SEQUENCE [LARGE SCALE GENOMIC DNA]</scope>
    <source>
        <strain evidence="8 9">ElP</strain>
        <plasmid evidence="9">pelp_1</plasmid>
    </source>
</reference>
<gene>
    <name evidence="8" type="primary">sigM</name>
    <name evidence="8" type="ORF">ElP_71640</name>
</gene>
<protein>
    <submittedName>
        <fullName evidence="8">ECF RNA polymerase sigma factor SigM</fullName>
    </submittedName>
</protein>
<evidence type="ECO:0000256" key="4">
    <source>
        <dbReference type="ARBA" id="ARBA00023163"/>
    </source>
</evidence>
<dbReference type="PANTHER" id="PTHR43133">
    <property type="entry name" value="RNA POLYMERASE ECF-TYPE SIGMA FACTO"/>
    <property type="match status" value="1"/>
</dbReference>
<sequence>MSRSNAITGAALRHLRSLYDSGGVAGLTDAELLDRFAADPDEADFAALVDRHGPMVLATCRGVLRDPHDADDAFQATFLVLARRSGSLRVAGGSVGGWLHGVALRVDARARAERARRSSREGTATVPVEVADVDDRARRVDLLDAVHVEIGRLPSRCRGPVVLCYLEGRTHAQAAAALGRGEATVRRRLAEARELLKARLGRRGLAPAAGLAALLGTHRASAEVRESLATATARAARSLALGRGAVGASASALALAGGVFRAALLARLRATGVAALALGAATWLGIAGAGDLRAGGGPQPEAASRTAASPPTPERPPTANVRPDREPEGPLPSDRSGEGVVRLGGRVVAPDGRPVAGAAVRAILYKPVGGIDEARPDTASRGDGSFTIAVPEGYDIESVPGPAGRALTLLATAEGYGPGWEEIPDRSDAPAEATIRLAVDDVPITGRVVDLEGRPVAGARVRSNTLFRPGDGDALDAWLAAARERGRGPWDGLEGVPFERSWATDADGRFRLDGLGRERLAELILTGPGIAASHLFAMTRDVPAVRAPDPNRVAAPPVVYHGARLDHAAAPAKPIVGVVRDRDTGVPLAGVTIRGRAYEPNNLASAPGVETLSDAEGRYELTGLTRADRYTLFVWPGADRPYPNAILVAEATTPAHQPVPFGIGLARGVVIRGRVTDAATGAPAPAVVSYFASRENPHVDDYPGFRGAISLEPRAETERDGSFALVGLPGRGLLAARSASTRYPRGDGADAIGGLDATNGTFDTVPGTCYSQFYHRIVPVEVASGADAITRDIAFRRGGSVSITAVAPDGEPLDGVRYEIMTDRRFVAPGEVESGSLVIDNLQPGHRRHLILWHPGRGLVGSLLLSGDEHGAMTLGLGPWGVVAGRLVDEDDRLRRGVHLRIIGGEFDPGRGFSTEEFHPDADGRFRIEGLVPGLRYDTYAVHEGRGPLGTAFEDVVVGPGEVKEVGDVVIEPEAP</sequence>
<feature type="compositionally biased region" description="Low complexity" evidence="5">
    <location>
        <begin position="300"/>
        <end position="309"/>
    </location>
</feature>
<keyword evidence="2" id="KW-0805">Transcription regulation</keyword>
<keyword evidence="4" id="KW-0804">Transcription</keyword>
<evidence type="ECO:0000313" key="9">
    <source>
        <dbReference type="Proteomes" id="UP000317835"/>
    </source>
</evidence>
<dbReference type="InterPro" id="IPR014284">
    <property type="entry name" value="RNA_pol_sigma-70_dom"/>
</dbReference>
<dbReference type="InterPro" id="IPR007627">
    <property type="entry name" value="RNA_pol_sigma70_r2"/>
</dbReference>
<keyword evidence="8" id="KW-0614">Plasmid</keyword>
<evidence type="ECO:0000259" key="7">
    <source>
        <dbReference type="Pfam" id="PF08281"/>
    </source>
</evidence>
<feature type="region of interest" description="Disordered" evidence="5">
    <location>
        <begin position="294"/>
        <end position="340"/>
    </location>
</feature>
<dbReference type="SUPFAM" id="SSF49452">
    <property type="entry name" value="Starch-binding domain-like"/>
    <property type="match status" value="1"/>
</dbReference>
<feature type="domain" description="RNA polymerase sigma-70 region 2" evidence="6">
    <location>
        <begin position="48"/>
        <end position="106"/>
    </location>
</feature>
<dbReference type="SUPFAM" id="SSF88659">
    <property type="entry name" value="Sigma3 and sigma4 domains of RNA polymerase sigma factors"/>
    <property type="match status" value="1"/>
</dbReference>
<dbReference type="Gene3D" id="1.10.10.10">
    <property type="entry name" value="Winged helix-like DNA-binding domain superfamily/Winged helix DNA-binding domain"/>
    <property type="match status" value="1"/>
</dbReference>
<dbReference type="CDD" id="cd06171">
    <property type="entry name" value="Sigma70_r4"/>
    <property type="match status" value="1"/>
</dbReference>
<dbReference type="GO" id="GO:0006352">
    <property type="term" value="P:DNA-templated transcription initiation"/>
    <property type="evidence" value="ECO:0007669"/>
    <property type="project" value="InterPro"/>
</dbReference>
<dbReference type="Proteomes" id="UP000317835">
    <property type="component" value="Plasmid pElP_1"/>
</dbReference>
<dbReference type="Pfam" id="PF08281">
    <property type="entry name" value="Sigma70_r4_2"/>
    <property type="match status" value="1"/>
</dbReference>
<dbReference type="InterPro" id="IPR036388">
    <property type="entry name" value="WH-like_DNA-bd_sf"/>
</dbReference>
<dbReference type="GO" id="GO:0003677">
    <property type="term" value="F:DNA binding"/>
    <property type="evidence" value="ECO:0007669"/>
    <property type="project" value="InterPro"/>
</dbReference>
<evidence type="ECO:0000256" key="3">
    <source>
        <dbReference type="ARBA" id="ARBA00023082"/>
    </source>
</evidence>
<dbReference type="InterPro" id="IPR013249">
    <property type="entry name" value="RNA_pol_sigma70_r4_t2"/>
</dbReference>
<dbReference type="InterPro" id="IPR013784">
    <property type="entry name" value="Carb-bd-like_fold"/>
</dbReference>
<evidence type="ECO:0000256" key="5">
    <source>
        <dbReference type="SAM" id="MobiDB-lite"/>
    </source>
</evidence>
<evidence type="ECO:0000259" key="6">
    <source>
        <dbReference type="Pfam" id="PF04542"/>
    </source>
</evidence>
<proteinExistence type="inferred from homology"/>
<dbReference type="Pfam" id="PF04542">
    <property type="entry name" value="Sigma70_r2"/>
    <property type="match status" value="1"/>
</dbReference>
<accession>A0A518HEC4</accession>
<dbReference type="GO" id="GO:0030246">
    <property type="term" value="F:carbohydrate binding"/>
    <property type="evidence" value="ECO:0007669"/>
    <property type="project" value="InterPro"/>
</dbReference>
<dbReference type="SUPFAM" id="SSF88946">
    <property type="entry name" value="Sigma2 domain of RNA polymerase sigma factors"/>
    <property type="match status" value="1"/>
</dbReference>
<comment type="similarity">
    <text evidence="1">Belongs to the sigma-70 factor family. ECF subfamily.</text>
</comment>
<organism evidence="8 9">
    <name type="scientific">Tautonia plasticadhaerens</name>
    <dbReference type="NCBI Taxonomy" id="2527974"/>
    <lineage>
        <taxon>Bacteria</taxon>
        <taxon>Pseudomonadati</taxon>
        <taxon>Planctomycetota</taxon>
        <taxon>Planctomycetia</taxon>
        <taxon>Isosphaerales</taxon>
        <taxon>Isosphaeraceae</taxon>
        <taxon>Tautonia</taxon>
    </lineage>
</organism>
<dbReference type="InterPro" id="IPR013325">
    <property type="entry name" value="RNA_pol_sigma_r2"/>
</dbReference>
<dbReference type="AlphaFoldDB" id="A0A518HEC4"/>
<dbReference type="KEGG" id="tpla:ElP_71640"/>
<evidence type="ECO:0000256" key="2">
    <source>
        <dbReference type="ARBA" id="ARBA00023015"/>
    </source>
</evidence>
<dbReference type="PANTHER" id="PTHR43133:SF51">
    <property type="entry name" value="RNA POLYMERASE SIGMA FACTOR"/>
    <property type="match status" value="1"/>
</dbReference>
<dbReference type="RefSeq" id="WP_145279411.1">
    <property type="nucleotide sequence ID" value="NZ_CP036427.1"/>
</dbReference>
<feature type="domain" description="RNA polymerase sigma factor 70 region 4 type 2" evidence="7">
    <location>
        <begin position="145"/>
        <end position="196"/>
    </location>
</feature>
<dbReference type="InterPro" id="IPR039425">
    <property type="entry name" value="RNA_pol_sigma-70-like"/>
</dbReference>
<evidence type="ECO:0000313" key="8">
    <source>
        <dbReference type="EMBL" id="QDV39200.1"/>
    </source>
</evidence>
<dbReference type="NCBIfam" id="TIGR02937">
    <property type="entry name" value="sigma70-ECF"/>
    <property type="match status" value="1"/>
</dbReference>
<evidence type="ECO:0000256" key="1">
    <source>
        <dbReference type="ARBA" id="ARBA00010641"/>
    </source>
</evidence>
<dbReference type="OrthoDB" id="256352at2"/>
<dbReference type="EMBL" id="CP036427">
    <property type="protein sequence ID" value="QDV39200.1"/>
    <property type="molecule type" value="Genomic_DNA"/>
</dbReference>